<organism evidence="2 3">
    <name type="scientific">Mesobacillus subterraneus</name>
    <dbReference type="NCBI Taxonomy" id="285983"/>
    <lineage>
        <taxon>Bacteria</taxon>
        <taxon>Bacillati</taxon>
        <taxon>Bacillota</taxon>
        <taxon>Bacilli</taxon>
        <taxon>Bacillales</taxon>
        <taxon>Bacillaceae</taxon>
        <taxon>Mesobacillus</taxon>
    </lineage>
</organism>
<dbReference type="EMBL" id="RSFW01000014">
    <property type="protein sequence ID" value="RSD26865.1"/>
    <property type="molecule type" value="Genomic_DNA"/>
</dbReference>
<feature type="transmembrane region" description="Helical" evidence="1">
    <location>
        <begin position="6"/>
        <end position="34"/>
    </location>
</feature>
<protein>
    <submittedName>
        <fullName evidence="2">Uncharacterized protein</fullName>
    </submittedName>
</protein>
<dbReference type="Proteomes" id="UP000279911">
    <property type="component" value="Unassembled WGS sequence"/>
</dbReference>
<dbReference type="RefSeq" id="WP_125480524.1">
    <property type="nucleotide sequence ID" value="NZ_RSFW01000014.1"/>
</dbReference>
<dbReference type="AlphaFoldDB" id="A0A3R9FI04"/>
<proteinExistence type="predicted"/>
<keyword evidence="1" id="KW-0812">Transmembrane</keyword>
<keyword evidence="1" id="KW-1133">Transmembrane helix</keyword>
<evidence type="ECO:0000313" key="2">
    <source>
        <dbReference type="EMBL" id="RSD26865.1"/>
    </source>
</evidence>
<evidence type="ECO:0000313" key="3">
    <source>
        <dbReference type="Proteomes" id="UP000279911"/>
    </source>
</evidence>
<sequence length="94" mass="10607">MKAFKWAILIVGLLVLLIFALAAPIALIGVVFYIAGMWLFAQEQKGKHYREKPWMGFTLGFIVTLVLALIFVEDVPEEPAEKGKTVEVEKKDQE</sequence>
<comment type="caution">
    <text evidence="2">The sequence shown here is derived from an EMBL/GenBank/DDBJ whole genome shotgun (WGS) entry which is preliminary data.</text>
</comment>
<feature type="transmembrane region" description="Helical" evidence="1">
    <location>
        <begin position="54"/>
        <end position="72"/>
    </location>
</feature>
<name>A0A3R9FI04_9BACI</name>
<gene>
    <name evidence="2" type="ORF">EJA10_13535</name>
</gene>
<accession>A0A3R9FI04</accession>
<evidence type="ECO:0000256" key="1">
    <source>
        <dbReference type="SAM" id="Phobius"/>
    </source>
</evidence>
<reference evidence="3" key="1">
    <citation type="submission" date="2018-12" db="EMBL/GenBank/DDBJ databases">
        <title>Bacillus chawlae sp. nov., Bacillus glennii sp. nov., and Bacillus saganii sp. nov. Isolated from the Vehicle Assembly Building at Kennedy Space Center where the Viking Spacecraft were Assembled.</title>
        <authorList>
            <person name="Seuylemezian A."/>
            <person name="Vaishampayan P."/>
        </authorList>
    </citation>
    <scope>NUCLEOTIDE SEQUENCE [LARGE SCALE GENOMIC DNA]</scope>
    <source>
        <strain evidence="3">DSM 13966</strain>
    </source>
</reference>
<keyword evidence="1" id="KW-0472">Membrane</keyword>